<feature type="transmembrane region" description="Helical" evidence="12">
    <location>
        <begin position="127"/>
        <end position="150"/>
    </location>
</feature>
<keyword evidence="6 12" id="KW-0812">Transmembrane</keyword>
<feature type="transmembrane region" description="Helical" evidence="12">
    <location>
        <begin position="295"/>
        <end position="320"/>
    </location>
</feature>
<keyword evidence="10" id="KW-0408">Iron</keyword>
<keyword evidence="14" id="KW-1185">Reference proteome</keyword>
<proteinExistence type="inferred from homology"/>
<keyword evidence="8" id="KW-0249">Electron transport</keyword>
<evidence type="ECO:0000256" key="2">
    <source>
        <dbReference type="ARBA" id="ARBA00007543"/>
    </source>
</evidence>
<dbReference type="RefSeq" id="WP_354548394.1">
    <property type="nucleotide sequence ID" value="NZ_JBEPSM010000001.1"/>
</dbReference>
<feature type="transmembrane region" description="Helical" evidence="12">
    <location>
        <begin position="90"/>
        <end position="107"/>
    </location>
</feature>
<keyword evidence="11 12" id="KW-0472">Membrane</keyword>
<evidence type="ECO:0000256" key="10">
    <source>
        <dbReference type="ARBA" id="ARBA00023004"/>
    </source>
</evidence>
<comment type="subcellular location">
    <subcellularLocation>
        <location evidence="1">Cell membrane</location>
        <topology evidence="1">Multi-pass membrane protein</topology>
    </subcellularLocation>
</comment>
<keyword evidence="3" id="KW-0813">Transport</keyword>
<dbReference type="PANTHER" id="PTHR43141">
    <property type="entry name" value="CYTOCHROME BD2 SUBUNIT II"/>
    <property type="match status" value="1"/>
</dbReference>
<comment type="similarity">
    <text evidence="2">Belongs to the cytochrome ubiquinol oxidase subunit 2 family.</text>
</comment>
<evidence type="ECO:0000256" key="12">
    <source>
        <dbReference type="SAM" id="Phobius"/>
    </source>
</evidence>
<keyword evidence="7" id="KW-0479">Metal-binding</keyword>
<keyword evidence="9 12" id="KW-1133">Transmembrane helix</keyword>
<dbReference type="EMBL" id="JBEPSM010000001">
    <property type="protein sequence ID" value="MET4632520.1"/>
    <property type="molecule type" value="Genomic_DNA"/>
</dbReference>
<evidence type="ECO:0000313" key="13">
    <source>
        <dbReference type="EMBL" id="MET4632520.1"/>
    </source>
</evidence>
<evidence type="ECO:0000256" key="11">
    <source>
        <dbReference type="ARBA" id="ARBA00023136"/>
    </source>
</evidence>
<feature type="transmembrane region" description="Helical" evidence="12">
    <location>
        <begin position="267"/>
        <end position="288"/>
    </location>
</feature>
<dbReference type="InterPro" id="IPR003317">
    <property type="entry name" value="Cyt-d_oxidase_su2"/>
</dbReference>
<evidence type="ECO:0000256" key="6">
    <source>
        <dbReference type="ARBA" id="ARBA00022692"/>
    </source>
</evidence>
<evidence type="ECO:0000313" key="14">
    <source>
        <dbReference type="Proteomes" id="UP001549321"/>
    </source>
</evidence>
<evidence type="ECO:0000256" key="8">
    <source>
        <dbReference type="ARBA" id="ARBA00022982"/>
    </source>
</evidence>
<protein>
    <submittedName>
        <fullName evidence="13">Cytochrome d ubiquinol oxidase subunit II</fullName>
    </submittedName>
</protein>
<feature type="transmembrane region" description="Helical" evidence="12">
    <location>
        <begin position="15"/>
        <end position="45"/>
    </location>
</feature>
<reference evidence="13 14" key="1">
    <citation type="submission" date="2024-06" db="EMBL/GenBank/DDBJ databases">
        <title>Sorghum-associated microbial communities from plants grown in Nebraska, USA.</title>
        <authorList>
            <person name="Schachtman D."/>
        </authorList>
    </citation>
    <scope>NUCLEOTIDE SEQUENCE [LARGE SCALE GENOMIC DNA]</scope>
    <source>
        <strain evidence="13 14">3207</strain>
    </source>
</reference>
<dbReference type="Proteomes" id="UP001549321">
    <property type="component" value="Unassembled WGS sequence"/>
</dbReference>
<accession>A0ABV2QU20</accession>
<feature type="transmembrane region" description="Helical" evidence="12">
    <location>
        <begin position="170"/>
        <end position="195"/>
    </location>
</feature>
<feature type="transmembrane region" description="Helical" evidence="12">
    <location>
        <begin position="207"/>
        <end position="229"/>
    </location>
</feature>
<name>A0ABV2QU20_9HYPH</name>
<dbReference type="PIRSF" id="PIRSF000267">
    <property type="entry name" value="Cyt_oxidse_sub2"/>
    <property type="match status" value="1"/>
</dbReference>
<feature type="transmembrane region" description="Helical" evidence="12">
    <location>
        <begin position="340"/>
        <end position="362"/>
    </location>
</feature>
<dbReference type="Pfam" id="PF02322">
    <property type="entry name" value="Cyt_bd_oxida_II"/>
    <property type="match status" value="1"/>
</dbReference>
<evidence type="ECO:0000256" key="5">
    <source>
        <dbReference type="ARBA" id="ARBA00022617"/>
    </source>
</evidence>
<evidence type="ECO:0000256" key="1">
    <source>
        <dbReference type="ARBA" id="ARBA00004651"/>
    </source>
</evidence>
<keyword evidence="4" id="KW-1003">Cell membrane</keyword>
<comment type="caution">
    <text evidence="13">The sequence shown here is derived from an EMBL/GenBank/DDBJ whole genome shotgun (WGS) entry which is preliminary data.</text>
</comment>
<gene>
    <name evidence="13" type="ORF">ABIE08_000433</name>
</gene>
<evidence type="ECO:0000256" key="7">
    <source>
        <dbReference type="ARBA" id="ARBA00022723"/>
    </source>
</evidence>
<sequence>MSNIVPIDYETLRLLWWMLLGILLIGFAVMDGFDLGIGALLPFVAKTDEERRIVINVVGPVWEGNQVWLILGGGAIFAAFPLLYAVSFSGLYLAMMVILIALILRPVGFKYRSKIGDTGWRSKWDMVLCFCGTVPALILGVAVGNVLLGLPFELDGTMRTFYRGNFFQLLTPFALLTGLVSLSMLIMHGAALLTWKTSGPIADRARTYGRWAALAAIVLFALAGVWIAYGIGGHVITSVIDPNGQSNPLGKTAMVETGAWLANYKTYPWMMIAPIAGFVGLVLALVGFTIRKPALTFITSGLGVFGIIATAGVSLFPFLLPSSINPNAGLTIWDASSSHLTLWIMLLSTGFFLPIILLYTAFIYRVMRGKVTGDSMAKNPNAY</sequence>
<dbReference type="NCBIfam" id="TIGR00203">
    <property type="entry name" value="cydB"/>
    <property type="match status" value="1"/>
</dbReference>
<evidence type="ECO:0000256" key="3">
    <source>
        <dbReference type="ARBA" id="ARBA00022448"/>
    </source>
</evidence>
<dbReference type="PANTHER" id="PTHR43141:SF5">
    <property type="entry name" value="CYTOCHROME BD-I UBIQUINOL OXIDASE SUBUNIT 2"/>
    <property type="match status" value="1"/>
</dbReference>
<evidence type="ECO:0000256" key="9">
    <source>
        <dbReference type="ARBA" id="ARBA00022989"/>
    </source>
</evidence>
<keyword evidence="5" id="KW-0349">Heme</keyword>
<organism evidence="13 14">
    <name type="scientific">Kaistia defluvii</name>
    <dbReference type="NCBI Taxonomy" id="410841"/>
    <lineage>
        <taxon>Bacteria</taxon>
        <taxon>Pseudomonadati</taxon>
        <taxon>Pseudomonadota</taxon>
        <taxon>Alphaproteobacteria</taxon>
        <taxon>Hyphomicrobiales</taxon>
        <taxon>Kaistiaceae</taxon>
        <taxon>Kaistia</taxon>
    </lineage>
</organism>
<evidence type="ECO:0000256" key="4">
    <source>
        <dbReference type="ARBA" id="ARBA00022475"/>
    </source>
</evidence>